<evidence type="ECO:0000259" key="5">
    <source>
        <dbReference type="Pfam" id="PF04542"/>
    </source>
</evidence>
<dbReference type="InterPro" id="IPR013325">
    <property type="entry name" value="RNA_pol_sigma_r2"/>
</dbReference>
<name>A0A7I9VN13_9BACT</name>
<accession>A0A7I9VN13</accession>
<evidence type="ECO:0000313" key="7">
    <source>
        <dbReference type="Proteomes" id="UP000503640"/>
    </source>
</evidence>
<dbReference type="SUPFAM" id="SSF88946">
    <property type="entry name" value="Sigma2 domain of RNA polymerase sigma factors"/>
    <property type="match status" value="1"/>
</dbReference>
<sequence length="191" mass="21165">MPAIELEARVKALAAQDPAAAATEALRGIGPQVLRYLRSILRDEALAGDAFSEFAEDLWRGLPDFRGEASLRGWAYRIAHHAALDVRGEAWRKRGRRLATGEASRIAGEVRTRTAVRVEQRRQALEKLREALSVEEQSLLALRVDQELAWSEIAEVLSADGAPVAAAALMKRFERLKERLATMAKEQGLVE</sequence>
<keyword evidence="1" id="KW-0805">Transcription regulation</keyword>
<dbReference type="PANTHER" id="PTHR43133">
    <property type="entry name" value="RNA POLYMERASE ECF-TYPE SIGMA FACTO"/>
    <property type="match status" value="1"/>
</dbReference>
<dbReference type="GO" id="GO:0006352">
    <property type="term" value="P:DNA-templated transcription initiation"/>
    <property type="evidence" value="ECO:0007669"/>
    <property type="project" value="InterPro"/>
</dbReference>
<dbReference type="GO" id="GO:0016987">
    <property type="term" value="F:sigma factor activity"/>
    <property type="evidence" value="ECO:0007669"/>
    <property type="project" value="UniProtKB-KW"/>
</dbReference>
<keyword evidence="3" id="KW-0238">DNA-binding</keyword>
<proteinExistence type="predicted"/>
<dbReference type="InterPro" id="IPR014284">
    <property type="entry name" value="RNA_pol_sigma-70_dom"/>
</dbReference>
<dbReference type="NCBIfam" id="TIGR02937">
    <property type="entry name" value="sigma70-ECF"/>
    <property type="match status" value="1"/>
</dbReference>
<dbReference type="PANTHER" id="PTHR43133:SF8">
    <property type="entry name" value="RNA POLYMERASE SIGMA FACTOR HI_1459-RELATED"/>
    <property type="match status" value="1"/>
</dbReference>
<dbReference type="InterPro" id="IPR007627">
    <property type="entry name" value="RNA_pol_sigma70_r2"/>
</dbReference>
<organism evidence="6 7">
    <name type="scientific">Anaeromyxobacter diazotrophicus</name>
    <dbReference type="NCBI Taxonomy" id="2590199"/>
    <lineage>
        <taxon>Bacteria</taxon>
        <taxon>Pseudomonadati</taxon>
        <taxon>Myxococcota</taxon>
        <taxon>Myxococcia</taxon>
        <taxon>Myxococcales</taxon>
        <taxon>Cystobacterineae</taxon>
        <taxon>Anaeromyxobacteraceae</taxon>
        <taxon>Anaeromyxobacter</taxon>
    </lineage>
</organism>
<dbReference type="GO" id="GO:0003677">
    <property type="term" value="F:DNA binding"/>
    <property type="evidence" value="ECO:0007669"/>
    <property type="project" value="UniProtKB-KW"/>
</dbReference>
<keyword evidence="7" id="KW-1185">Reference proteome</keyword>
<keyword evidence="4" id="KW-0804">Transcription</keyword>
<evidence type="ECO:0000313" key="6">
    <source>
        <dbReference type="EMBL" id="GEJ57367.1"/>
    </source>
</evidence>
<dbReference type="Pfam" id="PF04542">
    <property type="entry name" value="Sigma70_r2"/>
    <property type="match status" value="1"/>
</dbReference>
<comment type="caution">
    <text evidence="6">The sequence shown here is derived from an EMBL/GenBank/DDBJ whole genome shotgun (WGS) entry which is preliminary data.</text>
</comment>
<keyword evidence="2" id="KW-0731">Sigma factor</keyword>
<dbReference type="Gene3D" id="1.10.1740.10">
    <property type="match status" value="1"/>
</dbReference>
<evidence type="ECO:0000256" key="3">
    <source>
        <dbReference type="ARBA" id="ARBA00023125"/>
    </source>
</evidence>
<dbReference type="RefSeq" id="WP_308469069.1">
    <property type="nucleotide sequence ID" value="NZ_BJTG01000004.1"/>
</dbReference>
<dbReference type="InterPro" id="IPR039425">
    <property type="entry name" value="RNA_pol_sigma-70-like"/>
</dbReference>
<dbReference type="EMBL" id="BJTG01000004">
    <property type="protein sequence ID" value="GEJ57367.1"/>
    <property type="molecule type" value="Genomic_DNA"/>
</dbReference>
<dbReference type="AlphaFoldDB" id="A0A7I9VN13"/>
<protein>
    <recommendedName>
        <fullName evidence="5">RNA polymerase sigma-70 region 2 domain-containing protein</fullName>
    </recommendedName>
</protein>
<reference evidence="7" key="1">
    <citation type="journal article" date="2020" name="Appl. Environ. Microbiol.">
        <title>Diazotrophic Anaeromyxobacter Isolates from Soils.</title>
        <authorList>
            <person name="Masuda Y."/>
            <person name="Yamanaka H."/>
            <person name="Xu Z.X."/>
            <person name="Shiratori Y."/>
            <person name="Aono T."/>
            <person name="Amachi S."/>
            <person name="Senoo K."/>
            <person name="Itoh H."/>
        </authorList>
    </citation>
    <scope>NUCLEOTIDE SEQUENCE [LARGE SCALE GENOMIC DNA]</scope>
    <source>
        <strain evidence="7">R267</strain>
    </source>
</reference>
<evidence type="ECO:0000256" key="2">
    <source>
        <dbReference type="ARBA" id="ARBA00023082"/>
    </source>
</evidence>
<evidence type="ECO:0000256" key="4">
    <source>
        <dbReference type="ARBA" id="ARBA00023163"/>
    </source>
</evidence>
<feature type="domain" description="RNA polymerase sigma-70 region 2" evidence="5">
    <location>
        <begin position="30"/>
        <end position="96"/>
    </location>
</feature>
<dbReference type="Proteomes" id="UP000503640">
    <property type="component" value="Unassembled WGS sequence"/>
</dbReference>
<evidence type="ECO:0000256" key="1">
    <source>
        <dbReference type="ARBA" id="ARBA00023015"/>
    </source>
</evidence>
<gene>
    <name evidence="6" type="ORF">AMYX_21080</name>
</gene>